<organism evidence="2 3">
    <name type="scientific">Nannocystis exedens</name>
    <dbReference type="NCBI Taxonomy" id="54"/>
    <lineage>
        <taxon>Bacteria</taxon>
        <taxon>Pseudomonadati</taxon>
        <taxon>Myxococcota</taxon>
        <taxon>Polyangia</taxon>
        <taxon>Nannocystales</taxon>
        <taxon>Nannocystaceae</taxon>
        <taxon>Nannocystis</taxon>
    </lineage>
</organism>
<proteinExistence type="predicted"/>
<feature type="signal peptide" evidence="1">
    <location>
        <begin position="1"/>
        <end position="19"/>
    </location>
</feature>
<evidence type="ECO:0000313" key="2">
    <source>
        <dbReference type="EMBL" id="SFF21507.1"/>
    </source>
</evidence>
<dbReference type="EMBL" id="FOMX01000035">
    <property type="protein sequence ID" value="SFF21507.1"/>
    <property type="molecule type" value="Genomic_DNA"/>
</dbReference>
<dbReference type="Proteomes" id="UP000199400">
    <property type="component" value="Unassembled WGS sequence"/>
</dbReference>
<reference evidence="3" key="1">
    <citation type="submission" date="2016-10" db="EMBL/GenBank/DDBJ databases">
        <authorList>
            <person name="Varghese N."/>
            <person name="Submissions S."/>
        </authorList>
    </citation>
    <scope>NUCLEOTIDE SEQUENCE [LARGE SCALE GENOMIC DNA]</scope>
    <source>
        <strain evidence="3">ATCC 25963</strain>
    </source>
</reference>
<keyword evidence="3" id="KW-1185">Reference proteome</keyword>
<name>A0A1I2GXL5_9BACT</name>
<gene>
    <name evidence="2" type="ORF">SAMN02745121_07556</name>
</gene>
<keyword evidence="1" id="KW-0732">Signal</keyword>
<sequence>MFIKSLIFLSLAGILALFQSPTGPLGISGDQCVLLAPNATRHFADSFQEVIVGPGVVNLICKATDIPNDTGKGVHLEPNGFDIQCVTSLGVADDWFVTVSASGEATLVCRFRPQPPE</sequence>
<dbReference type="RefSeq" id="WP_096331824.1">
    <property type="nucleotide sequence ID" value="NZ_FOMX01000035.1"/>
</dbReference>
<feature type="chain" id="PRO_5011549428" evidence="1">
    <location>
        <begin position="20"/>
        <end position="117"/>
    </location>
</feature>
<evidence type="ECO:0000256" key="1">
    <source>
        <dbReference type="SAM" id="SignalP"/>
    </source>
</evidence>
<evidence type="ECO:0000313" key="3">
    <source>
        <dbReference type="Proteomes" id="UP000199400"/>
    </source>
</evidence>
<protein>
    <submittedName>
        <fullName evidence="2">Uncharacterized protein</fullName>
    </submittedName>
</protein>
<accession>A0A1I2GXL5</accession>
<dbReference type="AlphaFoldDB" id="A0A1I2GXL5"/>